<evidence type="ECO:0000313" key="3">
    <source>
        <dbReference type="Proteomes" id="UP000308730"/>
    </source>
</evidence>
<comment type="caution">
    <text evidence="2">The sequence shown here is derived from an EMBL/GenBank/DDBJ whole genome shotgun (WGS) entry which is preliminary data.</text>
</comment>
<accession>A0A4S4M1P4</accession>
<proteinExistence type="predicted"/>
<feature type="region of interest" description="Disordered" evidence="1">
    <location>
        <begin position="378"/>
        <end position="501"/>
    </location>
</feature>
<evidence type="ECO:0000313" key="2">
    <source>
        <dbReference type="EMBL" id="THH18989.1"/>
    </source>
</evidence>
<feature type="region of interest" description="Disordered" evidence="1">
    <location>
        <begin position="57"/>
        <end position="83"/>
    </location>
</feature>
<feature type="region of interest" description="Disordered" evidence="1">
    <location>
        <begin position="294"/>
        <end position="355"/>
    </location>
</feature>
<name>A0A4S4M1P4_9APHY</name>
<keyword evidence="3" id="KW-1185">Reference proteome</keyword>
<reference evidence="2 3" key="1">
    <citation type="submission" date="2019-02" db="EMBL/GenBank/DDBJ databases">
        <title>Genome sequencing of the rare red list fungi Antrodiella citrinella (Flaviporus citrinellus).</title>
        <authorList>
            <person name="Buettner E."/>
            <person name="Kellner H."/>
        </authorList>
    </citation>
    <scope>NUCLEOTIDE SEQUENCE [LARGE SCALE GENOMIC DNA]</scope>
    <source>
        <strain evidence="2 3">DSM 108506</strain>
    </source>
</reference>
<dbReference type="Proteomes" id="UP000308730">
    <property type="component" value="Unassembled WGS sequence"/>
</dbReference>
<dbReference type="AlphaFoldDB" id="A0A4S4M1P4"/>
<gene>
    <name evidence="2" type="ORF">EUX98_g8859</name>
</gene>
<evidence type="ECO:0000256" key="1">
    <source>
        <dbReference type="SAM" id="MobiDB-lite"/>
    </source>
</evidence>
<sequence>MADSKNVMRKAEKEWVQALFDSPEYKMWREKIKSKQATHAHVAKLMSVEYEKRFSAPFQEESDEDWKKRTQKHKPKWPAESPEECVARIANRAKYMTRWVDNAVARASKGSEKVRTNDLHSLLAIPLEESADRKRSGFQLFCKEEGRGDSATPGGTPGGRFDLSKWQADKKLLWDALPEESREDYKARAASMGDTVLLQDIAVEHQDEARVRKMDQLELAIAQTVTHWTNETGMGILVLCGGIRTAGELAGFSISSETGSSDTEGGKDPFLKHWAAKNVDLGVEYAHFMMNRRQQEMKDASSSSDARTMVSAVAGPSNSRPVASTSSGGLSNVPERTDTSNCGSSAAGNPASVGGEFSTGGAMTAYPARQALPNLNSIAENPEPREADNIAGPDEQDDGPPQLDVNVFESANPSAEGEPARSSSELRPSMSSENPQQGPSKQKPRTKAKKILPPPESESDRRSGRKRTTSEKMKAYLSDIETCSKRKAASKLPDQPKRARK</sequence>
<dbReference type="EMBL" id="SGPM01000562">
    <property type="protein sequence ID" value="THH18989.1"/>
    <property type="molecule type" value="Genomic_DNA"/>
</dbReference>
<organism evidence="2 3">
    <name type="scientific">Antrodiella citrinella</name>
    <dbReference type="NCBI Taxonomy" id="2447956"/>
    <lineage>
        <taxon>Eukaryota</taxon>
        <taxon>Fungi</taxon>
        <taxon>Dikarya</taxon>
        <taxon>Basidiomycota</taxon>
        <taxon>Agaricomycotina</taxon>
        <taxon>Agaricomycetes</taxon>
        <taxon>Polyporales</taxon>
        <taxon>Steccherinaceae</taxon>
        <taxon>Antrodiella</taxon>
    </lineage>
</organism>
<protein>
    <submittedName>
        <fullName evidence="2">Uncharacterized protein</fullName>
    </submittedName>
</protein>
<feature type="compositionally biased region" description="Polar residues" evidence="1">
    <location>
        <begin position="316"/>
        <end position="330"/>
    </location>
</feature>
<feature type="compositionally biased region" description="Low complexity" evidence="1">
    <location>
        <begin position="421"/>
        <end position="433"/>
    </location>
</feature>
<feature type="compositionally biased region" description="Basic and acidic residues" evidence="1">
    <location>
        <begin position="458"/>
        <end position="474"/>
    </location>
</feature>